<dbReference type="EMBL" id="JBJUIK010000012">
    <property type="protein sequence ID" value="KAL3509514.1"/>
    <property type="molecule type" value="Genomic_DNA"/>
</dbReference>
<dbReference type="AlphaFoldDB" id="A0ABD2YTP2"/>
<reference evidence="1 2" key="1">
    <citation type="submission" date="2024-11" db="EMBL/GenBank/DDBJ databases">
        <title>A near-complete genome assembly of Cinchona calisaya.</title>
        <authorList>
            <person name="Lian D.C."/>
            <person name="Zhao X.W."/>
            <person name="Wei L."/>
        </authorList>
    </citation>
    <scope>NUCLEOTIDE SEQUENCE [LARGE SCALE GENOMIC DNA]</scope>
    <source>
        <tissue evidence="1">Nenye</tissue>
    </source>
</reference>
<proteinExistence type="predicted"/>
<name>A0ABD2YTP2_9GENT</name>
<keyword evidence="2" id="KW-1185">Reference proteome</keyword>
<protein>
    <recommendedName>
        <fullName evidence="3">RNase H type-1 domain-containing protein</fullName>
    </recommendedName>
</protein>
<organism evidence="1 2">
    <name type="scientific">Cinchona calisaya</name>
    <dbReference type="NCBI Taxonomy" id="153742"/>
    <lineage>
        <taxon>Eukaryota</taxon>
        <taxon>Viridiplantae</taxon>
        <taxon>Streptophyta</taxon>
        <taxon>Embryophyta</taxon>
        <taxon>Tracheophyta</taxon>
        <taxon>Spermatophyta</taxon>
        <taxon>Magnoliopsida</taxon>
        <taxon>eudicotyledons</taxon>
        <taxon>Gunneridae</taxon>
        <taxon>Pentapetalae</taxon>
        <taxon>asterids</taxon>
        <taxon>lamiids</taxon>
        <taxon>Gentianales</taxon>
        <taxon>Rubiaceae</taxon>
        <taxon>Cinchonoideae</taxon>
        <taxon>Cinchoneae</taxon>
        <taxon>Cinchona</taxon>
    </lineage>
</organism>
<evidence type="ECO:0008006" key="3">
    <source>
        <dbReference type="Google" id="ProtNLM"/>
    </source>
</evidence>
<accession>A0ABD2YTP2</accession>
<evidence type="ECO:0000313" key="1">
    <source>
        <dbReference type="EMBL" id="KAL3509514.1"/>
    </source>
</evidence>
<dbReference type="Proteomes" id="UP001630127">
    <property type="component" value="Unassembled WGS sequence"/>
</dbReference>
<gene>
    <name evidence="1" type="ORF">ACH5RR_028915</name>
</gene>
<evidence type="ECO:0000313" key="2">
    <source>
        <dbReference type="Proteomes" id="UP001630127"/>
    </source>
</evidence>
<sequence>MDLRRDQHATVWVKVASIVNNIRNRTGYGIVGDRSEKLLKAWEDGDEELTNPVLIEALTLKTGSIRATSTNWDRIVLVFSNRSIIQKLQNRDCANVKLANVLEDVIHLSDLFFCCTFLCLPKSKNIRDRNLASFVVNLVSLIMWENSFPCWLS</sequence>
<comment type="caution">
    <text evidence="1">The sequence shown here is derived from an EMBL/GenBank/DDBJ whole genome shotgun (WGS) entry which is preliminary data.</text>
</comment>